<feature type="transmembrane region" description="Helical" evidence="8">
    <location>
        <begin position="424"/>
        <end position="444"/>
    </location>
</feature>
<feature type="transmembrane region" description="Helical" evidence="8">
    <location>
        <begin position="35"/>
        <end position="53"/>
    </location>
</feature>
<evidence type="ECO:0000256" key="7">
    <source>
        <dbReference type="SAM" id="MobiDB-lite"/>
    </source>
</evidence>
<dbReference type="PANTHER" id="PTHR30509">
    <property type="entry name" value="P-HYDROXYBENZOIC ACID EFFLUX PUMP SUBUNIT-RELATED"/>
    <property type="match status" value="1"/>
</dbReference>
<evidence type="ECO:0000259" key="9">
    <source>
        <dbReference type="Pfam" id="PF13515"/>
    </source>
</evidence>
<dbReference type="HOGENOM" id="CLU_385386_0_0_11"/>
<evidence type="ECO:0000256" key="2">
    <source>
        <dbReference type="ARBA" id="ARBA00022475"/>
    </source>
</evidence>
<dbReference type="GO" id="GO:0005886">
    <property type="term" value="C:plasma membrane"/>
    <property type="evidence" value="ECO:0007669"/>
    <property type="project" value="UniProtKB-SubCell"/>
</dbReference>
<protein>
    <recommendedName>
        <fullName evidence="9">Integral membrane bound transporter domain-containing protein</fullName>
    </recommendedName>
</protein>
<evidence type="ECO:0000256" key="5">
    <source>
        <dbReference type="ARBA" id="ARBA00023136"/>
    </source>
</evidence>
<evidence type="ECO:0000256" key="3">
    <source>
        <dbReference type="ARBA" id="ARBA00022692"/>
    </source>
</evidence>
<feature type="domain" description="Integral membrane bound transporter" evidence="9">
    <location>
        <begin position="424"/>
        <end position="545"/>
    </location>
</feature>
<feature type="transmembrane region" description="Helical" evidence="8">
    <location>
        <begin position="529"/>
        <end position="550"/>
    </location>
</feature>
<evidence type="ECO:0000256" key="4">
    <source>
        <dbReference type="ARBA" id="ARBA00022989"/>
    </source>
</evidence>
<feature type="transmembrane region" description="Helical" evidence="8">
    <location>
        <begin position="456"/>
        <end position="478"/>
    </location>
</feature>
<dbReference type="Pfam" id="PF13515">
    <property type="entry name" value="FUSC_2"/>
    <property type="match status" value="1"/>
</dbReference>
<organism evidence="10 11">
    <name type="scientific">Pseudonocardia dioxanivorans (strain ATCC 55486 / DSM 44775 / JCM 13855 / CB1190)</name>
    <dbReference type="NCBI Taxonomy" id="675635"/>
    <lineage>
        <taxon>Bacteria</taxon>
        <taxon>Bacillati</taxon>
        <taxon>Actinomycetota</taxon>
        <taxon>Actinomycetes</taxon>
        <taxon>Pseudonocardiales</taxon>
        <taxon>Pseudonocardiaceae</taxon>
        <taxon>Pseudonocardia</taxon>
    </lineage>
</organism>
<reference evidence="10 11" key="1">
    <citation type="journal article" date="2011" name="J. Bacteriol.">
        <title>Genome sequence of the 1,4-dioxane-degrading Pseudonocardia dioxanivorans strain CB1190.</title>
        <authorList>
            <person name="Sales C.M."/>
            <person name="Mahendra S."/>
            <person name="Grostern A."/>
            <person name="Parales R.E."/>
            <person name="Goodwin L.A."/>
            <person name="Woyke T."/>
            <person name="Nolan M."/>
            <person name="Lapidus A."/>
            <person name="Chertkov O."/>
            <person name="Ovchinnikova G."/>
            <person name="Sczyrba A."/>
            <person name="Alvarez-Cohen L."/>
        </authorList>
    </citation>
    <scope>NUCLEOTIDE SEQUENCE [LARGE SCALE GENOMIC DNA]</scope>
    <source>
        <strain evidence="11">ATCC 55486 / DSM 44775 / JCM 13855 / CB1190</strain>
    </source>
</reference>
<evidence type="ECO:0000256" key="6">
    <source>
        <dbReference type="ARBA" id="ARBA00043993"/>
    </source>
</evidence>
<keyword evidence="3 8" id="KW-0812">Transmembrane</keyword>
<accession>F4CL96</accession>
<dbReference type="InterPro" id="IPR049453">
    <property type="entry name" value="Memb_transporter_dom"/>
</dbReference>
<feature type="compositionally biased region" description="Pro residues" evidence="7">
    <location>
        <begin position="737"/>
        <end position="751"/>
    </location>
</feature>
<keyword evidence="5 8" id="KW-0472">Membrane</keyword>
<gene>
    <name evidence="10" type="ordered locus">Psed_3768</name>
</gene>
<evidence type="ECO:0000256" key="1">
    <source>
        <dbReference type="ARBA" id="ARBA00004651"/>
    </source>
</evidence>
<dbReference type="eggNOG" id="COG1289">
    <property type="taxonomic scope" value="Bacteria"/>
</dbReference>
<dbReference type="AlphaFoldDB" id="F4CL96"/>
<keyword evidence="4 8" id="KW-1133">Transmembrane helix</keyword>
<name>F4CL96_PSEUX</name>
<keyword evidence="2" id="KW-1003">Cell membrane</keyword>
<evidence type="ECO:0000313" key="10">
    <source>
        <dbReference type="EMBL" id="AEA25938.1"/>
    </source>
</evidence>
<dbReference type="STRING" id="675635.Psed_3768"/>
<dbReference type="Proteomes" id="UP000007809">
    <property type="component" value="Chromosome"/>
</dbReference>
<proteinExistence type="inferred from homology"/>
<evidence type="ECO:0000256" key="8">
    <source>
        <dbReference type="SAM" id="Phobius"/>
    </source>
</evidence>
<dbReference type="KEGG" id="pdx:Psed_3768"/>
<evidence type="ECO:0000313" key="11">
    <source>
        <dbReference type="Proteomes" id="UP000007809"/>
    </source>
</evidence>
<dbReference type="RefSeq" id="WP_013675857.1">
    <property type="nucleotide sequence ID" value="NC_015312.1"/>
</dbReference>
<feature type="transmembrane region" description="Helical" evidence="8">
    <location>
        <begin position="59"/>
        <end position="76"/>
    </location>
</feature>
<comment type="similarity">
    <text evidence="6">Belongs to the YccS/YhfK family.</text>
</comment>
<feature type="transmembrane region" description="Helical" evidence="8">
    <location>
        <begin position="484"/>
        <end position="517"/>
    </location>
</feature>
<feature type="transmembrane region" description="Helical" evidence="8">
    <location>
        <begin position="88"/>
        <end position="121"/>
    </location>
</feature>
<sequence length="770" mass="79442">MANGSVVTPAAARLWHAPSAVMARHDPGYTALRRAVRVTVAACVGFYVCHLVIDDDTMAIYALFAAVALGALSEVTGAPATRTRGYGIVLVVGAVLVTAGTLVAGSTAAAVAGMLVFGFAISYSSVAGPRIGGVANGLQLFYVLACFPPFAPEQLGERLAGLAIGVVLLAIADRTLLPAPAPPDPARRIGVGLRTAAGFATAVASDLRSTGGTPAAATGGTAVVAAVRRDAQAAADALRLADMPLPERPLGCGLRDRSLFTLAAETRLVTARLGTLTDLLVTDGPHPRHPLTADLLDASAAVLEGSARTLQGGAPPPLDALDTALGAYLGMRVRHLPLPDGPTPDLRAGLAAAAVAQTARNTGLAAHGIARLPVPPGPLPDELRFLRMSRFELVRLRLANNVTPRSVYLQNALRVAIGLGVARLVAGVFDLSHGFWVLLATLSLMRTSAVASRSILVKAFVGTLIGAAAAAAVLTWVHTSLYAWLLPFLMIAAFAAGPAFGVAAGQAGFTLVVSVLFAQLDPATWQLAAVRLQDVVTGGVIGALIGAVMWPRGGGGELRRLAADSLRAGADELRDTVRLLAEGTPVPTGFSQLRRLAGLLNHSFVQYRGEPPRPGPQPDWLTLIGVVHRLSTYSATLRQRHPPSGPLPWPETATRIEAAAAEVALSVRGAADALDAGEAVPAATMRACHEAVTVHAPSNLADDVEAGLRVLDAWAWLTTVVDDLDRLTRLLSDPAAPTFPAPAAAEPPAPPAAQATQERSAVNPTEIEGS</sequence>
<dbReference type="OrthoDB" id="4638444at2"/>
<keyword evidence="11" id="KW-1185">Reference proteome</keyword>
<feature type="region of interest" description="Disordered" evidence="7">
    <location>
        <begin position="733"/>
        <end position="770"/>
    </location>
</feature>
<dbReference type="EMBL" id="CP002593">
    <property type="protein sequence ID" value="AEA25938.1"/>
    <property type="molecule type" value="Genomic_DNA"/>
</dbReference>
<dbReference type="PANTHER" id="PTHR30509:SF9">
    <property type="entry name" value="MULTIDRUG RESISTANCE PROTEIN MDTO"/>
    <property type="match status" value="1"/>
</dbReference>
<comment type="subcellular location">
    <subcellularLocation>
        <location evidence="1">Cell membrane</location>
        <topology evidence="1">Multi-pass membrane protein</topology>
    </subcellularLocation>
</comment>